<accession>A0ABY8QV63</accession>
<protein>
    <submittedName>
        <fullName evidence="1">Uncharacterized protein</fullName>
    </submittedName>
</protein>
<name>A0ABY8QV63_9MICO</name>
<evidence type="ECO:0000313" key="2">
    <source>
        <dbReference type="Proteomes" id="UP001209083"/>
    </source>
</evidence>
<evidence type="ECO:0000313" key="1">
    <source>
        <dbReference type="EMBL" id="WGW12159.1"/>
    </source>
</evidence>
<gene>
    <name evidence="1" type="ORF">LWF01_19090</name>
</gene>
<dbReference type="EMBL" id="CP090958">
    <property type="protein sequence ID" value="WGW12159.1"/>
    <property type="molecule type" value="Genomic_DNA"/>
</dbReference>
<sequence length="544" mass="60921">MSASSLTGLSPKEILAVLDGSIAKDPFWKLSRAPQRQLLSTIDHTRLREMYTVTAENLPYANIDWLDTTGVAMQWGARYGARAIDTTAPLPNPAWGKRLVKKAFRYQRIEKALWKTHHYGYELQADEDHVVLTAPADPSPEAFDLAFNQRAWDVDDSIVLDPTFVDSLASISERVLPMRLRHDPTNKADLWKKLVPVYISTVMKTRPFKFHLLREDREFNGVSIRDYCNVWHVLYAHAFAHQYSALQLAYIPVHCLSDRIATIVDAVRHYYPETSPEKAASALLNIAYDPERDPSQLAAKDHGLWPVVREDSDRILIPLATVLDNRVERVLLRLGARQPEEFGPVGRDLDIAKDLATIICNAVRDSLLVAPAVRMTDSRGRARGDLDVVAFSPSTNMGLIVEVGGGIRPASGQEFLGTISGILKKAEEQVPRTREALAAEDTVVDWPSDWPDMSRVKWTWAISGQNYLGLEGIAEAREVLRSSDLFEISTNIVEFVGEHQTLSELISSVRDPLVPEVKRGKETIKFGQYTFTIDGLVAKAHAPL</sequence>
<dbReference type="RefSeq" id="WP_349638958.1">
    <property type="nucleotide sequence ID" value="NZ_CP090958.1"/>
</dbReference>
<keyword evidence="2" id="KW-1185">Reference proteome</keyword>
<reference evidence="1 2" key="1">
    <citation type="submission" date="2023-05" db="EMBL/GenBank/DDBJ databases">
        <title>Lithophilousrod everest ZFBP1038 complete genpme.</title>
        <authorList>
            <person name="Tian M."/>
        </authorList>
    </citation>
    <scope>NUCLEOTIDE SEQUENCE [LARGE SCALE GENOMIC DNA]</scope>
    <source>
        <strain evidence="1 2">ZFBP1038</strain>
    </source>
</reference>
<proteinExistence type="predicted"/>
<organism evidence="1 2">
    <name type="scientific">Saxibacter everestensis</name>
    <dbReference type="NCBI Taxonomy" id="2909229"/>
    <lineage>
        <taxon>Bacteria</taxon>
        <taxon>Bacillati</taxon>
        <taxon>Actinomycetota</taxon>
        <taxon>Actinomycetes</taxon>
        <taxon>Micrococcales</taxon>
        <taxon>Brevibacteriaceae</taxon>
        <taxon>Saxibacter</taxon>
    </lineage>
</organism>
<dbReference type="Proteomes" id="UP001209083">
    <property type="component" value="Chromosome"/>
</dbReference>